<accession>A0A2G5PGT6</accession>
<evidence type="ECO:0000313" key="3">
    <source>
        <dbReference type="EMBL" id="PIB77243.1"/>
    </source>
</evidence>
<gene>
    <name evidence="3" type="ORF">CQY22_003095</name>
</gene>
<proteinExistence type="predicted"/>
<dbReference type="GO" id="GO:0003677">
    <property type="term" value="F:DNA binding"/>
    <property type="evidence" value="ECO:0007669"/>
    <property type="project" value="InterPro"/>
</dbReference>
<dbReference type="InterPro" id="IPR001387">
    <property type="entry name" value="Cro/C1-type_HTH"/>
</dbReference>
<evidence type="ECO:0000313" key="4">
    <source>
        <dbReference type="Proteomes" id="UP000230551"/>
    </source>
</evidence>
<protein>
    <submittedName>
        <fullName evidence="3">XRE family transcriptional regulator</fullName>
    </submittedName>
</protein>
<dbReference type="InterPro" id="IPR010982">
    <property type="entry name" value="Lambda_DNA-bd_dom_sf"/>
</dbReference>
<evidence type="ECO:0000259" key="2">
    <source>
        <dbReference type="PROSITE" id="PS50943"/>
    </source>
</evidence>
<evidence type="ECO:0000256" key="1">
    <source>
        <dbReference type="SAM" id="MobiDB-lite"/>
    </source>
</evidence>
<dbReference type="EMBL" id="PDCN02000002">
    <property type="protein sequence ID" value="PIB77243.1"/>
    <property type="molecule type" value="Genomic_DNA"/>
</dbReference>
<reference evidence="3 4" key="1">
    <citation type="journal article" date="2017" name="Infect. Genet. Evol.">
        <title>The new phylogeny of the genus Mycobacterium: The old and the news.</title>
        <authorList>
            <person name="Tortoli E."/>
            <person name="Fedrizzi T."/>
            <person name="Meehan C.J."/>
            <person name="Trovato A."/>
            <person name="Grottola A."/>
            <person name="Giacobazzi E."/>
            <person name="Serpini G.F."/>
            <person name="Tagliazucchi S."/>
            <person name="Fabio A."/>
            <person name="Bettua C."/>
            <person name="Bertorelli R."/>
            <person name="Frascaro F."/>
            <person name="De Sanctis V."/>
            <person name="Pecorari M."/>
            <person name="Jousson O."/>
            <person name="Segata N."/>
            <person name="Cirillo D.M."/>
        </authorList>
    </citation>
    <scope>NUCLEOTIDE SEQUENCE [LARGE SCALE GENOMIC DNA]</scope>
    <source>
        <strain evidence="3 4">CIP1034565</strain>
    </source>
</reference>
<dbReference type="Gene3D" id="1.10.260.40">
    <property type="entry name" value="lambda repressor-like DNA-binding domains"/>
    <property type="match status" value="1"/>
</dbReference>
<feature type="domain" description="HTH cro/C1-type" evidence="2">
    <location>
        <begin position="33"/>
        <end position="87"/>
    </location>
</feature>
<organism evidence="3 4">
    <name type="scientific">Mycolicibacterium brumae</name>
    <dbReference type="NCBI Taxonomy" id="85968"/>
    <lineage>
        <taxon>Bacteria</taxon>
        <taxon>Bacillati</taxon>
        <taxon>Actinomycetota</taxon>
        <taxon>Actinomycetes</taxon>
        <taxon>Mycobacteriales</taxon>
        <taxon>Mycobacteriaceae</taxon>
        <taxon>Mycolicibacterium</taxon>
    </lineage>
</organism>
<dbReference type="Pfam" id="PF13560">
    <property type="entry name" value="HTH_31"/>
    <property type="match status" value="1"/>
</dbReference>
<sequence>MPESAPELRELGRFLKARRAELRPQQIGLPDRLTERRRVNALRREEVADLVAISTDYYTRIEQGRLAPSGPVLEALARAFGLDDGQSEYLRTLLAQAGSRRPVESEVELRRNSSAHPRLLRLLDQLDATPAMVLGRAAVASERRRADLGLGRIHPTRGTASGAGDTVGRTRVAVPARSGGTAEAAPQ</sequence>
<dbReference type="PANTHER" id="PTHR35010">
    <property type="entry name" value="BLL4672 PROTEIN-RELATED"/>
    <property type="match status" value="1"/>
</dbReference>
<dbReference type="SMART" id="SM00530">
    <property type="entry name" value="HTH_XRE"/>
    <property type="match status" value="1"/>
</dbReference>
<dbReference type="CDD" id="cd00093">
    <property type="entry name" value="HTH_XRE"/>
    <property type="match status" value="1"/>
</dbReference>
<dbReference type="AlphaFoldDB" id="A0A2G5PGT6"/>
<dbReference type="Proteomes" id="UP000230551">
    <property type="component" value="Unassembled WGS sequence"/>
</dbReference>
<feature type="region of interest" description="Disordered" evidence="1">
    <location>
        <begin position="152"/>
        <end position="187"/>
    </location>
</feature>
<dbReference type="SUPFAM" id="SSF47413">
    <property type="entry name" value="lambda repressor-like DNA-binding domains"/>
    <property type="match status" value="1"/>
</dbReference>
<name>A0A2G5PGT6_9MYCO</name>
<dbReference type="PANTHER" id="PTHR35010:SF2">
    <property type="entry name" value="BLL4672 PROTEIN"/>
    <property type="match status" value="1"/>
</dbReference>
<comment type="caution">
    <text evidence="3">The sequence shown here is derived from an EMBL/GenBank/DDBJ whole genome shotgun (WGS) entry which is preliminary data.</text>
</comment>
<dbReference type="PROSITE" id="PS50943">
    <property type="entry name" value="HTH_CROC1"/>
    <property type="match status" value="1"/>
</dbReference>
<keyword evidence="4" id="KW-1185">Reference proteome</keyword>